<keyword evidence="1" id="KW-1133">Transmembrane helix</keyword>
<keyword evidence="1" id="KW-0472">Membrane</keyword>
<proteinExistence type="predicted"/>
<organism evidence="2">
    <name type="scientific">marine metagenome</name>
    <dbReference type="NCBI Taxonomy" id="408172"/>
    <lineage>
        <taxon>unclassified sequences</taxon>
        <taxon>metagenomes</taxon>
        <taxon>ecological metagenomes</taxon>
    </lineage>
</organism>
<reference evidence="2" key="1">
    <citation type="submission" date="2018-05" db="EMBL/GenBank/DDBJ databases">
        <authorList>
            <person name="Lanie J.A."/>
            <person name="Ng W.-L."/>
            <person name="Kazmierczak K.M."/>
            <person name="Andrzejewski T.M."/>
            <person name="Davidsen T.M."/>
            <person name="Wayne K.J."/>
            <person name="Tettelin H."/>
            <person name="Glass J.I."/>
            <person name="Rusch D."/>
            <person name="Podicherti R."/>
            <person name="Tsui H.-C.T."/>
            <person name="Winkler M.E."/>
        </authorList>
    </citation>
    <scope>NUCLEOTIDE SEQUENCE</scope>
</reference>
<evidence type="ECO:0000256" key="1">
    <source>
        <dbReference type="SAM" id="Phobius"/>
    </source>
</evidence>
<evidence type="ECO:0000313" key="2">
    <source>
        <dbReference type="EMBL" id="SVB57637.1"/>
    </source>
</evidence>
<sequence length="32" mass="3266">MDVLILLMVLSVVGIAAAALGGIFAIYSSNQD</sequence>
<keyword evidence="1" id="KW-0812">Transmembrane</keyword>
<protein>
    <submittedName>
        <fullName evidence="2">Uncharacterized protein</fullName>
    </submittedName>
</protein>
<gene>
    <name evidence="2" type="ORF">METZ01_LOCUS210491</name>
</gene>
<name>A0A382F6D4_9ZZZZ</name>
<feature type="transmembrane region" description="Helical" evidence="1">
    <location>
        <begin position="6"/>
        <end position="27"/>
    </location>
</feature>
<dbReference type="AlphaFoldDB" id="A0A382F6D4"/>
<dbReference type="EMBL" id="UINC01047851">
    <property type="protein sequence ID" value="SVB57637.1"/>
    <property type="molecule type" value="Genomic_DNA"/>
</dbReference>
<accession>A0A382F6D4</accession>